<proteinExistence type="predicted"/>
<dbReference type="GO" id="GO:1902201">
    <property type="term" value="P:negative regulation of bacterial-type flagellum-dependent cell motility"/>
    <property type="evidence" value="ECO:0007669"/>
    <property type="project" value="TreeGrafter"/>
</dbReference>
<dbReference type="InterPro" id="IPR050469">
    <property type="entry name" value="Diguanylate_Cyclase"/>
</dbReference>
<dbReference type="PANTHER" id="PTHR45138:SF9">
    <property type="entry name" value="DIGUANYLATE CYCLASE DGCM-RELATED"/>
    <property type="match status" value="1"/>
</dbReference>
<name>A0A3B1CS11_9ZZZZ</name>
<dbReference type="SMART" id="SM00267">
    <property type="entry name" value="GGDEF"/>
    <property type="match status" value="1"/>
</dbReference>
<dbReference type="CDD" id="cd01949">
    <property type="entry name" value="GGDEF"/>
    <property type="match status" value="1"/>
</dbReference>
<dbReference type="InterPro" id="IPR029787">
    <property type="entry name" value="Nucleotide_cyclase"/>
</dbReference>
<evidence type="ECO:0000259" key="1">
    <source>
        <dbReference type="PROSITE" id="PS50887"/>
    </source>
</evidence>
<dbReference type="GO" id="GO:0005886">
    <property type="term" value="C:plasma membrane"/>
    <property type="evidence" value="ECO:0007669"/>
    <property type="project" value="TreeGrafter"/>
</dbReference>
<dbReference type="AlphaFoldDB" id="A0A3B1CS11"/>
<dbReference type="EMBL" id="UOGF01000071">
    <property type="protein sequence ID" value="VAX31152.1"/>
    <property type="molecule type" value="Genomic_DNA"/>
</dbReference>
<organism evidence="2">
    <name type="scientific">hydrothermal vent metagenome</name>
    <dbReference type="NCBI Taxonomy" id="652676"/>
    <lineage>
        <taxon>unclassified sequences</taxon>
        <taxon>metagenomes</taxon>
        <taxon>ecological metagenomes</taxon>
    </lineage>
</organism>
<feature type="non-terminal residue" evidence="2">
    <location>
        <position position="337"/>
    </location>
</feature>
<dbReference type="Pfam" id="PF00990">
    <property type="entry name" value="GGDEF"/>
    <property type="match status" value="1"/>
</dbReference>
<dbReference type="SUPFAM" id="SSF55073">
    <property type="entry name" value="Nucleotide cyclase"/>
    <property type="match status" value="1"/>
</dbReference>
<protein>
    <submittedName>
        <fullName evidence="2">GGDEF domain protein</fullName>
    </submittedName>
</protein>
<gene>
    <name evidence="2" type="ORF">MNBD_NITROSPIRAE01-1063</name>
</gene>
<dbReference type="GO" id="GO:0043709">
    <property type="term" value="P:cell adhesion involved in single-species biofilm formation"/>
    <property type="evidence" value="ECO:0007669"/>
    <property type="project" value="TreeGrafter"/>
</dbReference>
<dbReference type="PROSITE" id="PS50887">
    <property type="entry name" value="GGDEF"/>
    <property type="match status" value="1"/>
</dbReference>
<dbReference type="FunFam" id="3.30.70.270:FF:000001">
    <property type="entry name" value="Diguanylate cyclase domain protein"/>
    <property type="match status" value="1"/>
</dbReference>
<accession>A0A3B1CS11</accession>
<dbReference type="InterPro" id="IPR043128">
    <property type="entry name" value="Rev_trsase/Diguanyl_cyclase"/>
</dbReference>
<feature type="domain" description="GGDEF" evidence="1">
    <location>
        <begin position="202"/>
        <end position="331"/>
    </location>
</feature>
<dbReference type="PANTHER" id="PTHR45138">
    <property type="entry name" value="REGULATORY COMPONENTS OF SENSORY TRANSDUCTION SYSTEM"/>
    <property type="match status" value="1"/>
</dbReference>
<evidence type="ECO:0000313" key="2">
    <source>
        <dbReference type="EMBL" id="VAX31152.1"/>
    </source>
</evidence>
<reference evidence="2" key="1">
    <citation type="submission" date="2018-06" db="EMBL/GenBank/DDBJ databases">
        <authorList>
            <person name="Zhirakovskaya E."/>
        </authorList>
    </citation>
    <scope>NUCLEOTIDE SEQUENCE</scope>
</reference>
<dbReference type="InterPro" id="IPR000160">
    <property type="entry name" value="GGDEF_dom"/>
</dbReference>
<dbReference type="GO" id="GO:0052621">
    <property type="term" value="F:diguanylate cyclase activity"/>
    <property type="evidence" value="ECO:0007669"/>
    <property type="project" value="TreeGrafter"/>
</dbReference>
<sequence length="337" mass="38401">MSNVILKSIIEMTGQRDVDSLECSLVATLAEMAPIHEACLYRRLSQNDAKAVEEIICLSVSKNDVGETQYFWHDPGTLVPIDSNLEKALSVKNPVLYQVSSGIRLLIPMSCEGEIIGVLSLESTQGLSEYKALIEGVVKIYENYSIILNESERDKLTGLLNRRTFDNKLSRLLKIQRVIKEEDVSSERKKGKPQRRYLGPDSFAWLVILDVDHFKRVNDTFGHVYGDEVLLTLSQKMTSTFRSSDLLFRFGGEEFVIILEPIPFEMAQKTVDRFRRLIAEHPFSQIDQITISLGFSRITENDYPQTVLENADKALYYAKEHGRNCAHNYELLIEKGE</sequence>
<dbReference type="NCBIfam" id="TIGR00254">
    <property type="entry name" value="GGDEF"/>
    <property type="match status" value="1"/>
</dbReference>
<dbReference type="Gene3D" id="3.30.70.270">
    <property type="match status" value="1"/>
</dbReference>